<proteinExistence type="predicted"/>
<sequence>YTDIRRFVVLKNRTEYCYACPIFTYSYRGTLKPGVRPSEHAIAHSAGTNAELLPGESGLKPVPMCVNMAPGEPSLHKASRIYFGIHHPIQYNVKVKDLGDVLPDLVSTLRGYWLEQIKELTSQDIDVTGNQVQ</sequence>
<comment type="caution">
    <text evidence="2">The sequence shown here is derived from an EMBL/GenBank/DDBJ whole genome shotgun (WGS) entry which is preliminary data.</text>
</comment>
<dbReference type="EMBL" id="ML996277">
    <property type="protein sequence ID" value="KAF2728504.1"/>
    <property type="molecule type" value="Genomic_DNA"/>
</dbReference>
<dbReference type="Proteomes" id="UP000799444">
    <property type="component" value="Unassembled WGS sequence"/>
</dbReference>
<accession>A0A9P4UVS0</accession>
<evidence type="ECO:0000313" key="3">
    <source>
        <dbReference type="Proteomes" id="UP000799444"/>
    </source>
</evidence>
<name>A0A9P4UVS0_9PLEO</name>
<protein>
    <recommendedName>
        <fullName evidence="1">DUF6590 domain-containing protein</fullName>
    </recommendedName>
</protein>
<organism evidence="2 3">
    <name type="scientific">Polyplosphaeria fusca</name>
    <dbReference type="NCBI Taxonomy" id="682080"/>
    <lineage>
        <taxon>Eukaryota</taxon>
        <taxon>Fungi</taxon>
        <taxon>Dikarya</taxon>
        <taxon>Ascomycota</taxon>
        <taxon>Pezizomycotina</taxon>
        <taxon>Dothideomycetes</taxon>
        <taxon>Pleosporomycetidae</taxon>
        <taxon>Pleosporales</taxon>
        <taxon>Tetraplosphaeriaceae</taxon>
        <taxon>Polyplosphaeria</taxon>
    </lineage>
</organism>
<dbReference type="InterPro" id="IPR046497">
    <property type="entry name" value="DUF6590"/>
</dbReference>
<dbReference type="AlphaFoldDB" id="A0A9P4UVS0"/>
<feature type="non-terminal residue" evidence="2">
    <location>
        <position position="1"/>
    </location>
</feature>
<dbReference type="PANTHER" id="PTHR35391:SF5">
    <property type="entry name" value="DUF6590 DOMAIN-CONTAINING PROTEIN"/>
    <property type="match status" value="1"/>
</dbReference>
<dbReference type="Pfam" id="PF20233">
    <property type="entry name" value="DUF6590"/>
    <property type="match status" value="1"/>
</dbReference>
<keyword evidence="3" id="KW-1185">Reference proteome</keyword>
<gene>
    <name evidence="2" type="ORF">EJ04DRAFT_449191</name>
</gene>
<evidence type="ECO:0000313" key="2">
    <source>
        <dbReference type="EMBL" id="KAF2728504.1"/>
    </source>
</evidence>
<evidence type="ECO:0000259" key="1">
    <source>
        <dbReference type="Pfam" id="PF20233"/>
    </source>
</evidence>
<reference evidence="2" key="1">
    <citation type="journal article" date="2020" name="Stud. Mycol.">
        <title>101 Dothideomycetes genomes: a test case for predicting lifestyles and emergence of pathogens.</title>
        <authorList>
            <person name="Haridas S."/>
            <person name="Albert R."/>
            <person name="Binder M."/>
            <person name="Bloem J."/>
            <person name="Labutti K."/>
            <person name="Salamov A."/>
            <person name="Andreopoulos B."/>
            <person name="Baker S."/>
            <person name="Barry K."/>
            <person name="Bills G."/>
            <person name="Bluhm B."/>
            <person name="Cannon C."/>
            <person name="Castanera R."/>
            <person name="Culley D."/>
            <person name="Daum C."/>
            <person name="Ezra D."/>
            <person name="Gonzalez J."/>
            <person name="Henrissat B."/>
            <person name="Kuo A."/>
            <person name="Liang C."/>
            <person name="Lipzen A."/>
            <person name="Lutzoni F."/>
            <person name="Magnuson J."/>
            <person name="Mondo S."/>
            <person name="Nolan M."/>
            <person name="Ohm R."/>
            <person name="Pangilinan J."/>
            <person name="Park H.-J."/>
            <person name="Ramirez L."/>
            <person name="Alfaro M."/>
            <person name="Sun H."/>
            <person name="Tritt A."/>
            <person name="Yoshinaga Y."/>
            <person name="Zwiers L.-H."/>
            <person name="Turgeon B."/>
            <person name="Goodwin S."/>
            <person name="Spatafora J."/>
            <person name="Crous P."/>
            <person name="Grigoriev I."/>
        </authorList>
    </citation>
    <scope>NUCLEOTIDE SEQUENCE</scope>
    <source>
        <strain evidence="2">CBS 125425</strain>
    </source>
</reference>
<dbReference type="PANTHER" id="PTHR35391">
    <property type="entry name" value="C2H2-TYPE DOMAIN-CONTAINING PROTEIN-RELATED"/>
    <property type="match status" value="1"/>
</dbReference>
<feature type="domain" description="DUF6590" evidence="1">
    <location>
        <begin position="1"/>
        <end position="110"/>
    </location>
</feature>
<dbReference type="OrthoDB" id="3559580at2759"/>